<feature type="region of interest" description="Disordered" evidence="1">
    <location>
        <begin position="154"/>
        <end position="174"/>
    </location>
</feature>
<feature type="compositionally biased region" description="Basic and acidic residues" evidence="1">
    <location>
        <begin position="158"/>
        <end position="174"/>
    </location>
</feature>
<evidence type="ECO:0000313" key="3">
    <source>
        <dbReference type="Proteomes" id="UP001235939"/>
    </source>
</evidence>
<reference evidence="2 3" key="1">
    <citation type="submission" date="2022-03" db="EMBL/GenBank/DDBJ databases">
        <title>A chromosomal length assembly of Cordylochernes scorpioides.</title>
        <authorList>
            <person name="Zeh D."/>
            <person name="Zeh J."/>
        </authorList>
    </citation>
    <scope>NUCLEOTIDE SEQUENCE [LARGE SCALE GENOMIC DNA]</scope>
    <source>
        <strain evidence="2">IN4F17</strain>
        <tissue evidence="2">Whole Body</tissue>
    </source>
</reference>
<evidence type="ECO:0000313" key="2">
    <source>
        <dbReference type="EMBL" id="UYV83949.1"/>
    </source>
</evidence>
<accession>A0ABY6LSX4</accession>
<dbReference type="EMBL" id="CP092886">
    <property type="protein sequence ID" value="UYV83949.1"/>
    <property type="molecule type" value="Genomic_DNA"/>
</dbReference>
<organism evidence="2 3">
    <name type="scientific">Cordylochernes scorpioides</name>
    <dbReference type="NCBI Taxonomy" id="51811"/>
    <lineage>
        <taxon>Eukaryota</taxon>
        <taxon>Metazoa</taxon>
        <taxon>Ecdysozoa</taxon>
        <taxon>Arthropoda</taxon>
        <taxon>Chelicerata</taxon>
        <taxon>Arachnida</taxon>
        <taxon>Pseudoscorpiones</taxon>
        <taxon>Cheliferoidea</taxon>
        <taxon>Chernetidae</taxon>
        <taxon>Cordylochernes</taxon>
    </lineage>
</organism>
<dbReference type="Gene3D" id="3.30.420.100">
    <property type="match status" value="2"/>
</dbReference>
<keyword evidence="3" id="KW-1185">Reference proteome</keyword>
<dbReference type="Proteomes" id="UP001235939">
    <property type="component" value="Chromosome X"/>
</dbReference>
<name>A0ABY6LSX4_9ARAC</name>
<protein>
    <submittedName>
        <fullName evidence="2">RpL5</fullName>
    </submittedName>
</protein>
<sequence>MEQIPGNLDHYVYVEHCSDFSQLYYLQGLDKLVKGNNIIQLTRMNGYCRHQLKKLGIDKLCDQGNNQCRGLYYVETMPSWVTWTGLASTITGAHNFEVMKGAVDTGFDISHSNSSIHKKQFAKYITKGIGHKNIEVMHKTMHVKIWANPKHVNVPKNVPEDEASKDTVGKKPKR</sequence>
<gene>
    <name evidence="2" type="ORF">LAZ67_X000676</name>
</gene>
<proteinExistence type="predicted"/>
<evidence type="ECO:0000256" key="1">
    <source>
        <dbReference type="SAM" id="MobiDB-lite"/>
    </source>
</evidence>